<dbReference type="STRING" id="561365.SAMN05660866_00403"/>
<dbReference type="SUPFAM" id="SSF51735">
    <property type="entry name" value="NAD(P)-binding Rossmann-fold domains"/>
    <property type="match status" value="1"/>
</dbReference>
<keyword evidence="4" id="KW-1185">Reference proteome</keyword>
<sequence length="470" mass="52497">METSVFFFSLKAVYLVKLNNAMLQNRRSFIRKGTAGLVMTGASFVFPMELLSMMRKKVGANDTINVGLVGCNGMGFSDLSSFLKMSEINVIALCDVDENVLKERTADLEKAGIKKPKWYGDYRKLLENKDIDVVIIGTPDHWHCLQLTDALQAGKDVYCEKPIANSIQEADIMLYGVQSSDRMVQIGQWQRSQPHFVDAIKYVHSGALGEIRLAKAWAYQGWMKPVPVAADSATPNGVDYNMWLGPAASRPFNANRFHFNFRWFWDYAGGLMTDWGVHLMDYALYGMKAGYPKSVMALGGKFAYPDDASETPDTLQTVYEYEGFSILWEHATGIDGGNYGRNHGIAFIGNNGTLVLDRSGWEVIPEKEFQGWGKEGIPKMEALSYGNEGISGLDLHTKNFIDAVKSRDNSILTAPLKVGYDAAVVSHMGNVAYKTGNRVYWDKEKGQFTDSSANELIKANYQNGWKLPYM</sequence>
<evidence type="ECO:0000313" key="3">
    <source>
        <dbReference type="EMBL" id="SKB26968.1"/>
    </source>
</evidence>
<dbReference type="Gene3D" id="3.40.50.720">
    <property type="entry name" value="NAD(P)-binding Rossmann-like Domain"/>
    <property type="match status" value="1"/>
</dbReference>
<accession>A0A1T4ZW78</accession>
<dbReference type="InterPro" id="IPR000683">
    <property type="entry name" value="Gfo/Idh/MocA-like_OxRdtase_N"/>
</dbReference>
<dbReference type="PANTHER" id="PTHR43818">
    <property type="entry name" value="BCDNA.GH03377"/>
    <property type="match status" value="1"/>
</dbReference>
<dbReference type="Gene3D" id="3.30.360.10">
    <property type="entry name" value="Dihydrodipicolinate Reductase, domain 2"/>
    <property type="match status" value="1"/>
</dbReference>
<evidence type="ECO:0000259" key="1">
    <source>
        <dbReference type="Pfam" id="PF01408"/>
    </source>
</evidence>
<reference evidence="4" key="1">
    <citation type="submission" date="2017-02" db="EMBL/GenBank/DDBJ databases">
        <authorList>
            <person name="Varghese N."/>
            <person name="Submissions S."/>
        </authorList>
    </citation>
    <scope>NUCLEOTIDE SEQUENCE [LARGE SCALE GENOMIC DNA]</scope>
    <source>
        <strain evidence="4">DSM 23546</strain>
    </source>
</reference>
<dbReference type="Proteomes" id="UP000190339">
    <property type="component" value="Unassembled WGS sequence"/>
</dbReference>
<dbReference type="InterPro" id="IPR036291">
    <property type="entry name" value="NAD(P)-bd_dom_sf"/>
</dbReference>
<feature type="domain" description="Gfo/Idh/MocA-like oxidoreductase N-terminal" evidence="1">
    <location>
        <begin position="64"/>
        <end position="187"/>
    </location>
</feature>
<dbReference type="Pfam" id="PF01408">
    <property type="entry name" value="GFO_IDH_MocA"/>
    <property type="match status" value="1"/>
</dbReference>
<name>A0A1T4ZW78_9FLAO</name>
<dbReference type="InterPro" id="IPR050463">
    <property type="entry name" value="Gfo/Idh/MocA_oxidrdct_glycsds"/>
</dbReference>
<dbReference type="EMBL" id="FUYL01000001">
    <property type="protein sequence ID" value="SKB26968.1"/>
    <property type="molecule type" value="Genomic_DNA"/>
</dbReference>
<dbReference type="GO" id="GO:0000166">
    <property type="term" value="F:nucleotide binding"/>
    <property type="evidence" value="ECO:0007669"/>
    <property type="project" value="InterPro"/>
</dbReference>
<dbReference type="Pfam" id="PF19051">
    <property type="entry name" value="GFO_IDH_MocA_C2"/>
    <property type="match status" value="1"/>
</dbReference>
<proteinExistence type="predicted"/>
<dbReference type="AlphaFoldDB" id="A0A1T4ZW78"/>
<organism evidence="3 4">
    <name type="scientific">Maribacter arcticus</name>
    <dbReference type="NCBI Taxonomy" id="561365"/>
    <lineage>
        <taxon>Bacteria</taxon>
        <taxon>Pseudomonadati</taxon>
        <taxon>Bacteroidota</taxon>
        <taxon>Flavobacteriia</taxon>
        <taxon>Flavobacteriales</taxon>
        <taxon>Flavobacteriaceae</taxon>
        <taxon>Maribacter</taxon>
    </lineage>
</organism>
<feature type="domain" description="Gfo/Idh/MocA-like oxidoreductase bacterial type C-terminal" evidence="2">
    <location>
        <begin position="231"/>
        <end position="285"/>
    </location>
</feature>
<dbReference type="PANTHER" id="PTHR43818:SF5">
    <property type="entry name" value="OXIDOREDUCTASE FAMILY PROTEIN"/>
    <property type="match status" value="1"/>
</dbReference>
<evidence type="ECO:0000313" key="4">
    <source>
        <dbReference type="Proteomes" id="UP000190339"/>
    </source>
</evidence>
<gene>
    <name evidence="3" type="ORF">SAMN05660866_00403</name>
</gene>
<dbReference type="InterPro" id="IPR043906">
    <property type="entry name" value="Gfo/Idh/MocA_OxRdtase_bact_C"/>
</dbReference>
<protein>
    <submittedName>
        <fullName evidence="3">Predicted dehydrogenase</fullName>
    </submittedName>
</protein>
<dbReference type="SUPFAM" id="SSF55347">
    <property type="entry name" value="Glyceraldehyde-3-phosphate dehydrogenase-like, C-terminal domain"/>
    <property type="match status" value="1"/>
</dbReference>
<evidence type="ECO:0000259" key="2">
    <source>
        <dbReference type="Pfam" id="PF19051"/>
    </source>
</evidence>